<keyword evidence="3" id="KW-1185">Reference proteome</keyword>
<reference evidence="2" key="1">
    <citation type="submission" date="2021-02" db="EMBL/GenBank/DDBJ databases">
        <authorList>
            <person name="Nieuwenhuis M."/>
            <person name="Van De Peppel L.J.J."/>
        </authorList>
    </citation>
    <scope>NUCLEOTIDE SEQUENCE</scope>
    <source>
        <strain evidence="2">D49</strain>
    </source>
</reference>
<comment type="caution">
    <text evidence="2">The sequence shown here is derived from an EMBL/GenBank/DDBJ whole genome shotgun (WGS) entry which is preliminary data.</text>
</comment>
<protein>
    <submittedName>
        <fullName evidence="2">Uncharacterized protein</fullName>
    </submittedName>
</protein>
<accession>A0A9P7FSK5</accession>
<dbReference type="EMBL" id="JABCKI010006342">
    <property type="protein sequence ID" value="KAG5634600.1"/>
    <property type="molecule type" value="Genomic_DNA"/>
</dbReference>
<sequence>METARRRGNHLKDIRDALIKWRFSIKRRQYTTSPVTAAAIFPDNFISTLASNWIHFVSDLCAVLQKTPWMFLEQHGQEVFDVMRCVDDAVAAAKQEKDEERKQLLESRRQEKQLVREHKRAEREMERERQRTITQKQKEAEKAEKAEKACLCEERCAAKLAAAVATPHPGKKHHGTALEGSSVFNIVSPATPMALASSSEVCLIPFRTS</sequence>
<organism evidence="2 3">
    <name type="scientific">Sphagnurus paluster</name>
    <dbReference type="NCBI Taxonomy" id="117069"/>
    <lineage>
        <taxon>Eukaryota</taxon>
        <taxon>Fungi</taxon>
        <taxon>Dikarya</taxon>
        <taxon>Basidiomycota</taxon>
        <taxon>Agaricomycotina</taxon>
        <taxon>Agaricomycetes</taxon>
        <taxon>Agaricomycetidae</taxon>
        <taxon>Agaricales</taxon>
        <taxon>Tricholomatineae</taxon>
        <taxon>Lyophyllaceae</taxon>
        <taxon>Sphagnurus</taxon>
    </lineage>
</organism>
<proteinExistence type="predicted"/>
<evidence type="ECO:0000256" key="1">
    <source>
        <dbReference type="SAM" id="MobiDB-lite"/>
    </source>
</evidence>
<evidence type="ECO:0000313" key="3">
    <source>
        <dbReference type="Proteomes" id="UP000717328"/>
    </source>
</evidence>
<reference evidence="2" key="2">
    <citation type="submission" date="2021-10" db="EMBL/GenBank/DDBJ databases">
        <title>Phylogenomics reveals ancestral predisposition of the termite-cultivated fungus Termitomyces towards a domesticated lifestyle.</title>
        <authorList>
            <person name="Auxier B."/>
            <person name="Grum-Grzhimaylo A."/>
            <person name="Cardenas M.E."/>
            <person name="Lodge J.D."/>
            <person name="Laessoe T."/>
            <person name="Pedersen O."/>
            <person name="Smith M.E."/>
            <person name="Kuyper T.W."/>
            <person name="Franco-Molano E.A."/>
            <person name="Baroni T.J."/>
            <person name="Aanen D.K."/>
        </authorList>
    </citation>
    <scope>NUCLEOTIDE SEQUENCE</scope>
    <source>
        <strain evidence="2">D49</strain>
    </source>
</reference>
<evidence type="ECO:0000313" key="2">
    <source>
        <dbReference type="EMBL" id="KAG5634600.1"/>
    </source>
</evidence>
<dbReference type="AlphaFoldDB" id="A0A9P7FSK5"/>
<gene>
    <name evidence="2" type="ORF">H0H81_001410</name>
</gene>
<name>A0A9P7FSK5_9AGAR</name>
<feature type="region of interest" description="Disordered" evidence="1">
    <location>
        <begin position="96"/>
        <end position="140"/>
    </location>
</feature>
<dbReference type="Proteomes" id="UP000717328">
    <property type="component" value="Unassembled WGS sequence"/>
</dbReference>